<reference evidence="3 4" key="1">
    <citation type="submission" date="2024-03" db="EMBL/GenBank/DDBJ databases">
        <title>Novel species of the genus Variovorax.</title>
        <authorList>
            <person name="Liu Q."/>
            <person name="Xin Y.-H."/>
        </authorList>
    </citation>
    <scope>NUCLEOTIDE SEQUENCE [LARGE SCALE GENOMIC DNA]</scope>
    <source>
        <strain evidence="3 4">KACC 18900</strain>
    </source>
</reference>
<dbReference type="RefSeq" id="WP_340347700.1">
    <property type="nucleotide sequence ID" value="NZ_JBBKZT010000028.1"/>
</dbReference>
<accession>A0ABU8WWH4</accession>
<keyword evidence="2" id="KW-0812">Transmembrane</keyword>
<keyword evidence="2" id="KW-0472">Membrane</keyword>
<keyword evidence="2" id="KW-1133">Transmembrane helix</keyword>
<organism evidence="3 4">
    <name type="scientific">Variovorax rhizosphaerae</name>
    <dbReference type="NCBI Taxonomy" id="1836200"/>
    <lineage>
        <taxon>Bacteria</taxon>
        <taxon>Pseudomonadati</taxon>
        <taxon>Pseudomonadota</taxon>
        <taxon>Betaproteobacteria</taxon>
        <taxon>Burkholderiales</taxon>
        <taxon>Comamonadaceae</taxon>
        <taxon>Variovorax</taxon>
    </lineage>
</organism>
<proteinExistence type="predicted"/>
<gene>
    <name evidence="3" type="ORF">WKW82_35055</name>
</gene>
<evidence type="ECO:0000256" key="2">
    <source>
        <dbReference type="SAM" id="Phobius"/>
    </source>
</evidence>
<evidence type="ECO:0000256" key="1">
    <source>
        <dbReference type="SAM" id="MobiDB-lite"/>
    </source>
</evidence>
<comment type="caution">
    <text evidence="3">The sequence shown here is derived from an EMBL/GenBank/DDBJ whole genome shotgun (WGS) entry which is preliminary data.</text>
</comment>
<evidence type="ECO:0000313" key="3">
    <source>
        <dbReference type="EMBL" id="MEJ8851892.1"/>
    </source>
</evidence>
<feature type="region of interest" description="Disordered" evidence="1">
    <location>
        <begin position="1"/>
        <end position="27"/>
    </location>
</feature>
<evidence type="ECO:0000313" key="4">
    <source>
        <dbReference type="Proteomes" id="UP001385892"/>
    </source>
</evidence>
<sequence length="62" mass="6793">MEKQIQDAWHERPTKSADLPSKYQSIGEGGGANHGHVWQKAGLVVSLMFALVLSLISMMVRG</sequence>
<name>A0ABU8WWH4_9BURK</name>
<feature type="compositionally biased region" description="Basic and acidic residues" evidence="1">
    <location>
        <begin position="1"/>
        <end position="15"/>
    </location>
</feature>
<dbReference type="EMBL" id="JBBKZT010000028">
    <property type="protein sequence ID" value="MEJ8851892.1"/>
    <property type="molecule type" value="Genomic_DNA"/>
</dbReference>
<feature type="transmembrane region" description="Helical" evidence="2">
    <location>
        <begin position="41"/>
        <end position="60"/>
    </location>
</feature>
<keyword evidence="4" id="KW-1185">Reference proteome</keyword>
<protein>
    <submittedName>
        <fullName evidence="3">Uncharacterized protein</fullName>
    </submittedName>
</protein>
<dbReference type="Proteomes" id="UP001385892">
    <property type="component" value="Unassembled WGS sequence"/>
</dbReference>